<dbReference type="InterPro" id="IPR050992">
    <property type="entry name" value="CheZ_family_phosphatases"/>
</dbReference>
<dbReference type="SUPFAM" id="SSF75708">
    <property type="entry name" value="Chemotaxis phosphatase CheZ"/>
    <property type="match status" value="1"/>
</dbReference>
<dbReference type="PIRSF" id="PIRSF002884">
    <property type="entry name" value="CheZ"/>
    <property type="match status" value="1"/>
</dbReference>
<keyword evidence="13" id="KW-1185">Reference proteome</keyword>
<keyword evidence="7 10" id="KW-0378">Hydrolase</keyword>
<keyword evidence="6 10" id="KW-0283">Flagellar rotation</keyword>
<evidence type="ECO:0000313" key="12">
    <source>
        <dbReference type="EMBL" id="AJK44719.1"/>
    </source>
</evidence>
<evidence type="ECO:0000256" key="8">
    <source>
        <dbReference type="ARBA" id="ARBA00022912"/>
    </source>
</evidence>
<dbReference type="RefSeq" id="WP_042623566.1">
    <property type="nucleotide sequence ID" value="NZ_BSTO01000003.1"/>
</dbReference>
<evidence type="ECO:0000256" key="3">
    <source>
        <dbReference type="ARBA" id="ARBA00018484"/>
    </source>
</evidence>
<dbReference type="Gene3D" id="1.20.5.590">
    <property type="entry name" value="Single helix bin"/>
    <property type="match status" value="1"/>
</dbReference>
<evidence type="ECO:0000256" key="6">
    <source>
        <dbReference type="ARBA" id="ARBA00022779"/>
    </source>
</evidence>
<dbReference type="HOGENOM" id="CLU_080718_1_0_4"/>
<comment type="function">
    <text evidence="10">Plays an important role in bacterial chemotaxis signal transduction pathway by accelerating the dephosphorylation of phosphorylated CheY (CheY-P).</text>
</comment>
<evidence type="ECO:0000256" key="4">
    <source>
        <dbReference type="ARBA" id="ARBA00022490"/>
    </source>
</evidence>
<keyword evidence="4 10" id="KW-0963">Cytoplasm</keyword>
<proteinExistence type="inferred from homology"/>
<gene>
    <name evidence="12" type="primary">cheZ</name>
    <name evidence="12" type="ORF">BGL_1c01660</name>
</gene>
<dbReference type="GO" id="GO:0004721">
    <property type="term" value="F:phosphoprotein phosphatase activity"/>
    <property type="evidence" value="ECO:0007669"/>
    <property type="project" value="UniProtKB-KW"/>
</dbReference>
<dbReference type="GO" id="GO:0006935">
    <property type="term" value="P:chemotaxis"/>
    <property type="evidence" value="ECO:0007669"/>
    <property type="project" value="UniProtKB-KW"/>
</dbReference>
<evidence type="ECO:0000313" key="13">
    <source>
        <dbReference type="Proteomes" id="UP000031838"/>
    </source>
</evidence>
<dbReference type="GO" id="GO:0050920">
    <property type="term" value="P:regulation of chemotaxis"/>
    <property type="evidence" value="ECO:0007669"/>
    <property type="project" value="InterPro"/>
</dbReference>
<dbReference type="KEGG" id="bpla:bpln_1g01670"/>
<evidence type="ECO:0000256" key="9">
    <source>
        <dbReference type="ARBA" id="ARBA00029599"/>
    </source>
</evidence>
<organism evidence="12 13">
    <name type="scientific">Burkholderia plantarii</name>
    <dbReference type="NCBI Taxonomy" id="41899"/>
    <lineage>
        <taxon>Bacteria</taxon>
        <taxon>Pseudomonadati</taxon>
        <taxon>Pseudomonadota</taxon>
        <taxon>Betaproteobacteria</taxon>
        <taxon>Burkholderiales</taxon>
        <taxon>Burkholderiaceae</taxon>
        <taxon>Burkholderia</taxon>
    </lineage>
</organism>
<comment type="subunit">
    <text evidence="10">Homodimer.</text>
</comment>
<accession>A0A0B6RRA5</accession>
<dbReference type="Pfam" id="PF04344">
    <property type="entry name" value="CheZ"/>
    <property type="match status" value="1"/>
</dbReference>
<evidence type="ECO:0000256" key="2">
    <source>
        <dbReference type="ARBA" id="ARBA00005908"/>
    </source>
</evidence>
<protein>
    <recommendedName>
        <fullName evidence="3 10">Protein phosphatase CheZ</fullName>
        <ecNumber evidence="10">3.1.3.-</ecNumber>
    </recommendedName>
    <alternativeName>
        <fullName evidence="9 10">Chemotaxis protein CheZ</fullName>
    </alternativeName>
</protein>
<dbReference type="GO" id="GO:0005737">
    <property type="term" value="C:cytoplasm"/>
    <property type="evidence" value="ECO:0007669"/>
    <property type="project" value="UniProtKB-SubCell"/>
</dbReference>
<reference evidence="13" key="1">
    <citation type="submission" date="2011-03" db="EMBL/GenBank/DDBJ databases">
        <authorList>
            <person name="Voget S."/>
            <person name="Streit W.R."/>
            <person name="Jaeger K.E."/>
            <person name="Daniel R."/>
        </authorList>
    </citation>
    <scope>NUCLEOTIDE SEQUENCE [LARGE SCALE GENOMIC DNA]</scope>
    <source>
        <strain evidence="13">PG1</strain>
    </source>
</reference>
<keyword evidence="5 10" id="KW-0145">Chemotaxis</keyword>
<evidence type="ECO:0000256" key="5">
    <source>
        <dbReference type="ARBA" id="ARBA00022500"/>
    </source>
</evidence>
<comment type="subcellular location">
    <subcellularLocation>
        <location evidence="1 10">Cytoplasm</location>
    </subcellularLocation>
</comment>
<evidence type="ECO:0000256" key="11">
    <source>
        <dbReference type="PIRSR" id="PIRSR002884-1"/>
    </source>
</evidence>
<dbReference type="KEGG" id="bgp:BGL_1c01660"/>
<dbReference type="InterPro" id="IPR007439">
    <property type="entry name" value="Chemotax_Pase_CheZ"/>
</dbReference>
<dbReference type="GO" id="GO:0097588">
    <property type="term" value="P:archaeal or bacterial-type flagellum-dependent cell motility"/>
    <property type="evidence" value="ECO:0007669"/>
    <property type="project" value="UniProtKB-KW"/>
</dbReference>
<dbReference type="GO" id="GO:0009288">
    <property type="term" value="C:bacterial-type flagellum"/>
    <property type="evidence" value="ECO:0007669"/>
    <property type="project" value="InterPro"/>
</dbReference>
<dbReference type="PANTHER" id="PTHR43693:SF1">
    <property type="entry name" value="PROTEIN PHOSPHATASE CHEZ"/>
    <property type="match status" value="1"/>
</dbReference>
<feature type="site" description="Enhances dephosphorylation of CheY-P" evidence="11">
    <location>
        <position position="160"/>
    </location>
</feature>
<comment type="similarity">
    <text evidence="2 10">Belongs to the CheZ family.</text>
</comment>
<dbReference type="PANTHER" id="PTHR43693">
    <property type="entry name" value="PROTEIN PHOSPHATASE CHEZ"/>
    <property type="match status" value="1"/>
</dbReference>
<evidence type="ECO:0000256" key="7">
    <source>
        <dbReference type="ARBA" id="ARBA00022801"/>
    </source>
</evidence>
<name>A0A0B6RRA5_BURPL</name>
<dbReference type="EC" id="3.1.3.-" evidence="10"/>
<dbReference type="Gene3D" id="1.10.287.500">
    <property type="entry name" value="Helix hairpin bin"/>
    <property type="match status" value="1"/>
</dbReference>
<dbReference type="AlphaFoldDB" id="A0A0B6RRA5"/>
<keyword evidence="8 10" id="KW-0904">Protein phosphatase</keyword>
<reference evidence="12 13" key="2">
    <citation type="journal article" date="2016" name="Appl. Microbiol. Biotechnol.">
        <title>Mutations improving production and secretion of extracellular lipase by Burkholderia glumae PG1.</title>
        <authorList>
            <person name="Knapp A."/>
            <person name="Voget S."/>
            <person name="Gao R."/>
            <person name="Zaburannyi N."/>
            <person name="Krysciak D."/>
            <person name="Breuer M."/>
            <person name="Hauer B."/>
            <person name="Streit W.R."/>
            <person name="Muller R."/>
            <person name="Daniel R."/>
            <person name="Jaeger K.E."/>
        </authorList>
    </citation>
    <scope>NUCLEOTIDE SEQUENCE [LARGE SCALE GENOMIC DNA]</scope>
    <source>
        <strain evidence="12 13">PG1</strain>
    </source>
</reference>
<evidence type="ECO:0000256" key="1">
    <source>
        <dbReference type="ARBA" id="ARBA00004496"/>
    </source>
</evidence>
<dbReference type="EMBL" id="CP002580">
    <property type="protein sequence ID" value="AJK44719.1"/>
    <property type="molecule type" value="Genomic_DNA"/>
</dbReference>
<dbReference type="OrthoDB" id="9773007at2"/>
<sequence length="238" mass="26066">MDEPIHAALAGADSPAEASADGADLTSDRILARIGQLTRTLRDSMRELGLDKHVEQAAQAVPDARDRLRYVAAMTEQAAERVLTAIEVAKPVQERMQAEAEALDARWEAWYRAPIERTEVRELMDDTRSFLGTLPEATSATNAQLLEIMLAQDFQDLTGQVIKKIMDMVYMIEQQLLGVLVDNIAPERREQFAANAAALASEATPETLLNGPQIAPEGRADVVQDQAQVDDLLASLGF</sequence>
<dbReference type="Proteomes" id="UP000031838">
    <property type="component" value="Chromosome 1"/>
</dbReference>
<dbReference type="NCBIfam" id="NF008368">
    <property type="entry name" value="PRK11166.1"/>
    <property type="match status" value="1"/>
</dbReference>
<evidence type="ECO:0000256" key="10">
    <source>
        <dbReference type="PIRNR" id="PIRNR002884"/>
    </source>
</evidence>